<gene>
    <name evidence="1" type="ORF">BACCIP111883_00827</name>
</gene>
<dbReference type="Proteomes" id="UP000789833">
    <property type="component" value="Unassembled WGS sequence"/>
</dbReference>
<protein>
    <recommendedName>
        <fullName evidence="3">Lipoprotein</fullName>
    </recommendedName>
</protein>
<proteinExistence type="predicted"/>
<keyword evidence="2" id="KW-1185">Reference proteome</keyword>
<sequence length="56" mass="6396">MVNLKNFTILLLLFSTLFLIACTSIQTSKDVKSTEGIIMKKLMTEMNTPSFCLFFQ</sequence>
<organism evidence="1 2">
    <name type="scientific">Sutcliffiella rhizosphaerae</name>
    <dbReference type="NCBI Taxonomy" id="2880967"/>
    <lineage>
        <taxon>Bacteria</taxon>
        <taxon>Bacillati</taxon>
        <taxon>Bacillota</taxon>
        <taxon>Bacilli</taxon>
        <taxon>Bacillales</taxon>
        <taxon>Bacillaceae</taxon>
        <taxon>Sutcliffiella</taxon>
    </lineage>
</organism>
<evidence type="ECO:0000313" key="1">
    <source>
        <dbReference type="EMBL" id="CAG9620059.1"/>
    </source>
</evidence>
<name>A0ABM8YJE8_9BACI</name>
<dbReference type="PROSITE" id="PS51257">
    <property type="entry name" value="PROKAR_LIPOPROTEIN"/>
    <property type="match status" value="1"/>
</dbReference>
<accession>A0ABM8YJE8</accession>
<comment type="caution">
    <text evidence="1">The sequence shown here is derived from an EMBL/GenBank/DDBJ whole genome shotgun (WGS) entry which is preliminary data.</text>
</comment>
<dbReference type="EMBL" id="CAKJTJ010000003">
    <property type="protein sequence ID" value="CAG9620059.1"/>
    <property type="molecule type" value="Genomic_DNA"/>
</dbReference>
<reference evidence="1 2" key="1">
    <citation type="submission" date="2021-10" db="EMBL/GenBank/DDBJ databases">
        <authorList>
            <person name="Criscuolo A."/>
        </authorList>
    </citation>
    <scope>NUCLEOTIDE SEQUENCE [LARGE SCALE GENOMIC DNA]</scope>
    <source>
        <strain evidence="2">CIP 111883</strain>
    </source>
</reference>
<evidence type="ECO:0008006" key="3">
    <source>
        <dbReference type="Google" id="ProtNLM"/>
    </source>
</evidence>
<evidence type="ECO:0000313" key="2">
    <source>
        <dbReference type="Proteomes" id="UP000789833"/>
    </source>
</evidence>